<protein>
    <submittedName>
        <fullName evidence="1">Uncharacterized protein</fullName>
    </submittedName>
</protein>
<gene>
    <name evidence="1" type="ORF">ACFSFY_05200</name>
</gene>
<accession>A0ABW4SFR3</accession>
<evidence type="ECO:0000313" key="1">
    <source>
        <dbReference type="EMBL" id="MFD1927461.1"/>
    </source>
</evidence>
<dbReference type="EMBL" id="JBHUGI010000008">
    <property type="protein sequence ID" value="MFD1927461.1"/>
    <property type="molecule type" value="Genomic_DNA"/>
</dbReference>
<proteinExistence type="predicted"/>
<dbReference type="RefSeq" id="WP_381536118.1">
    <property type="nucleotide sequence ID" value="NZ_JBHUGI010000008.1"/>
</dbReference>
<comment type="caution">
    <text evidence="1">The sequence shown here is derived from an EMBL/GenBank/DDBJ whole genome shotgun (WGS) entry which is preliminary data.</text>
</comment>
<sequence>MSLYGSFSRSWQQTAVMNYSAVTTTVNKEELAQVRLYTRDDVDLVV</sequence>
<reference evidence="2" key="1">
    <citation type="journal article" date="2019" name="Int. J. Syst. Evol. Microbiol.">
        <title>The Global Catalogue of Microorganisms (GCM) 10K type strain sequencing project: providing services to taxonomists for standard genome sequencing and annotation.</title>
        <authorList>
            <consortium name="The Broad Institute Genomics Platform"/>
            <consortium name="The Broad Institute Genome Sequencing Center for Infectious Disease"/>
            <person name="Wu L."/>
            <person name="Ma J."/>
        </authorList>
    </citation>
    <scope>NUCLEOTIDE SEQUENCE [LARGE SCALE GENOMIC DNA]</scope>
    <source>
        <strain evidence="2">CGMCC 4.7177</strain>
    </source>
</reference>
<evidence type="ECO:0000313" key="2">
    <source>
        <dbReference type="Proteomes" id="UP001597218"/>
    </source>
</evidence>
<keyword evidence="2" id="KW-1185">Reference proteome</keyword>
<organism evidence="1 2">
    <name type="scientific">Sporosarcina siberiensis</name>
    <dbReference type="NCBI Taxonomy" id="1365606"/>
    <lineage>
        <taxon>Bacteria</taxon>
        <taxon>Bacillati</taxon>
        <taxon>Bacillota</taxon>
        <taxon>Bacilli</taxon>
        <taxon>Bacillales</taxon>
        <taxon>Caryophanaceae</taxon>
        <taxon>Sporosarcina</taxon>
    </lineage>
</organism>
<name>A0ABW4SFR3_9BACL</name>
<dbReference type="Proteomes" id="UP001597218">
    <property type="component" value="Unassembled WGS sequence"/>
</dbReference>